<feature type="non-terminal residue" evidence="1">
    <location>
        <position position="1"/>
    </location>
</feature>
<gene>
    <name evidence="1" type="ORF">APZ42_000183</name>
</gene>
<sequence length="59" mass="6999">LYAEDILFPPRIELRTFSVLGRRDNHYTMGTEFYGSIDTKFRLRPHGIERPTWSSNPRS</sequence>
<name>A0A164JUZ9_9CRUS</name>
<organism evidence="1 2">
    <name type="scientific">Daphnia magna</name>
    <dbReference type="NCBI Taxonomy" id="35525"/>
    <lineage>
        <taxon>Eukaryota</taxon>
        <taxon>Metazoa</taxon>
        <taxon>Ecdysozoa</taxon>
        <taxon>Arthropoda</taxon>
        <taxon>Crustacea</taxon>
        <taxon>Branchiopoda</taxon>
        <taxon>Diplostraca</taxon>
        <taxon>Cladocera</taxon>
        <taxon>Anomopoda</taxon>
        <taxon>Daphniidae</taxon>
        <taxon>Daphnia</taxon>
    </lineage>
</organism>
<keyword evidence="2" id="KW-1185">Reference proteome</keyword>
<comment type="caution">
    <text evidence="1">The sequence shown here is derived from an EMBL/GenBank/DDBJ whole genome shotgun (WGS) entry which is preliminary data.</text>
</comment>
<dbReference type="AlphaFoldDB" id="A0A164JUZ9"/>
<reference evidence="1 2" key="1">
    <citation type="submission" date="2016-03" db="EMBL/GenBank/DDBJ databases">
        <title>EvidentialGene: Evidence-directed Construction of Genes on Genomes.</title>
        <authorList>
            <person name="Gilbert D.G."/>
            <person name="Choi J.-H."/>
            <person name="Mockaitis K."/>
            <person name="Colbourne J."/>
            <person name="Pfrender M."/>
        </authorList>
    </citation>
    <scope>NUCLEOTIDE SEQUENCE [LARGE SCALE GENOMIC DNA]</scope>
    <source>
        <strain evidence="1 2">Xinb3</strain>
        <tissue evidence="1">Complete organism</tissue>
    </source>
</reference>
<protein>
    <submittedName>
        <fullName evidence="1">Uncharacterized protein</fullName>
    </submittedName>
</protein>
<evidence type="ECO:0000313" key="2">
    <source>
        <dbReference type="Proteomes" id="UP000076858"/>
    </source>
</evidence>
<dbReference type="EMBL" id="LRGB01003772">
    <property type="protein sequence ID" value="KZS02682.1"/>
    <property type="molecule type" value="Genomic_DNA"/>
</dbReference>
<proteinExistence type="predicted"/>
<accession>A0A164JUZ9</accession>
<dbReference type="Proteomes" id="UP000076858">
    <property type="component" value="Unassembled WGS sequence"/>
</dbReference>
<evidence type="ECO:0000313" key="1">
    <source>
        <dbReference type="EMBL" id="KZS02682.1"/>
    </source>
</evidence>